<organism evidence="1 2">
    <name type="scientific">Prunus yedoensis var. nudiflora</name>
    <dbReference type="NCBI Taxonomy" id="2094558"/>
    <lineage>
        <taxon>Eukaryota</taxon>
        <taxon>Viridiplantae</taxon>
        <taxon>Streptophyta</taxon>
        <taxon>Embryophyta</taxon>
        <taxon>Tracheophyta</taxon>
        <taxon>Spermatophyta</taxon>
        <taxon>Magnoliopsida</taxon>
        <taxon>eudicotyledons</taxon>
        <taxon>Gunneridae</taxon>
        <taxon>Pentapetalae</taxon>
        <taxon>rosids</taxon>
        <taxon>fabids</taxon>
        <taxon>Rosales</taxon>
        <taxon>Rosaceae</taxon>
        <taxon>Amygdaloideae</taxon>
        <taxon>Amygdaleae</taxon>
        <taxon>Prunus</taxon>
    </lineage>
</organism>
<evidence type="ECO:0000313" key="2">
    <source>
        <dbReference type="Proteomes" id="UP000250321"/>
    </source>
</evidence>
<gene>
    <name evidence="1" type="ORF">Pyn_17820</name>
</gene>
<dbReference type="AlphaFoldDB" id="A0A314YE45"/>
<accession>A0A314YE45</accession>
<proteinExistence type="predicted"/>
<keyword evidence="2" id="KW-1185">Reference proteome</keyword>
<dbReference type="Proteomes" id="UP000250321">
    <property type="component" value="Unassembled WGS sequence"/>
</dbReference>
<evidence type="ECO:0000313" key="1">
    <source>
        <dbReference type="EMBL" id="PQQ03231.1"/>
    </source>
</evidence>
<reference evidence="1 2" key="1">
    <citation type="submission" date="2018-02" db="EMBL/GenBank/DDBJ databases">
        <title>Draft genome of wild Prunus yedoensis var. nudiflora.</title>
        <authorList>
            <person name="Baek S."/>
            <person name="Kim J.-H."/>
            <person name="Choi K."/>
            <person name="Kim G.-B."/>
            <person name="Cho A."/>
            <person name="Jang H."/>
            <person name="Shin C.-H."/>
            <person name="Yu H.-J."/>
            <person name="Mun J.-H."/>
        </authorList>
    </citation>
    <scope>NUCLEOTIDE SEQUENCE [LARGE SCALE GENOMIC DNA]</scope>
    <source>
        <strain evidence="2">cv. Jeju island</strain>
        <tissue evidence="1">Leaf</tissue>
    </source>
</reference>
<name>A0A314YE45_PRUYE</name>
<dbReference type="EMBL" id="PJQY01001365">
    <property type="protein sequence ID" value="PQQ03231.1"/>
    <property type="molecule type" value="Genomic_DNA"/>
</dbReference>
<comment type="caution">
    <text evidence="1">The sequence shown here is derived from an EMBL/GenBank/DDBJ whole genome shotgun (WGS) entry which is preliminary data.</text>
</comment>
<protein>
    <submittedName>
        <fullName evidence="1">Uncharacterized protein</fullName>
    </submittedName>
</protein>
<sequence length="91" mass="9708">MVVVRVKNDGLATAPGPFGRVRRVYRKGVARLLAERTGISFPGSVGVAPRRGSSSDRRYQFSGYRCLGQPAGGLNGRAGALYVLSKLAPPY</sequence>